<keyword evidence="1" id="KW-0732">Signal</keyword>
<dbReference type="Proteomes" id="UP000836788">
    <property type="component" value="Chromosome 11"/>
</dbReference>
<feature type="signal peptide" evidence="1">
    <location>
        <begin position="1"/>
        <end position="20"/>
    </location>
</feature>
<reference evidence="2" key="1">
    <citation type="submission" date="2022-02" db="EMBL/GenBank/DDBJ databases">
        <authorList>
            <person name="Giguere J D."/>
        </authorList>
    </citation>
    <scope>NUCLEOTIDE SEQUENCE</scope>
    <source>
        <strain evidence="2">CCAP 1055/1</strain>
    </source>
</reference>
<dbReference type="EMBL" id="OU594952">
    <property type="protein sequence ID" value="CAG9279089.1"/>
    <property type="molecule type" value="Genomic_DNA"/>
</dbReference>
<sequence length="284" mass="31613">MRSLCYLWLLVLWLLPVVQGEGDPEVDFMLLGVSGTLQDGFELRHRLNYRHPQTQMDYPAQFVGTALVPGYKAYLDVKDKGFREYREANPPTVPNAVVMPTGCAAHANIYHVFFVPTPVLLNVLAGEPRFLSITPDTGLVDLQADETSDTVRRVAQSVIKAQHKRDDSRVAIPLVTGVWFHDTFVESPPVYVRDGTKVTSFDGGLAVWAGVEREDLVDADATAWANVHTKIRQSERQAPKGIRPGTCRQIRFGVSDEQARLNFPFTSAQVEALLAPNDSEHSEL</sequence>
<evidence type="ECO:0000313" key="2">
    <source>
        <dbReference type="EMBL" id="CAG9279089.1"/>
    </source>
</evidence>
<evidence type="ECO:0000256" key="1">
    <source>
        <dbReference type="SAM" id="SignalP"/>
    </source>
</evidence>
<gene>
    <name evidence="2" type="ORF">PTTT1_LOCUS8978</name>
</gene>
<organism evidence="2">
    <name type="scientific">Phaeodactylum tricornutum</name>
    <name type="common">Diatom</name>
    <dbReference type="NCBI Taxonomy" id="2850"/>
    <lineage>
        <taxon>Eukaryota</taxon>
        <taxon>Sar</taxon>
        <taxon>Stramenopiles</taxon>
        <taxon>Ochrophyta</taxon>
        <taxon>Bacillariophyta</taxon>
        <taxon>Bacillariophyceae</taxon>
        <taxon>Bacillariophycidae</taxon>
        <taxon>Naviculales</taxon>
        <taxon>Phaeodactylaceae</taxon>
        <taxon>Phaeodactylum</taxon>
    </lineage>
</organism>
<dbReference type="AlphaFoldDB" id="A0A8J9TFS5"/>
<protein>
    <submittedName>
        <fullName evidence="2">Uncharacterized protein</fullName>
    </submittedName>
</protein>
<accession>A0A8J9TFS5</accession>
<proteinExistence type="predicted"/>
<feature type="chain" id="PRO_5035459457" evidence="1">
    <location>
        <begin position="21"/>
        <end position="284"/>
    </location>
</feature>
<name>A0A8J9TFS5_PHATR</name>